<comment type="caution">
    <text evidence="1">The sequence shown here is derived from an EMBL/GenBank/DDBJ whole genome shotgun (WGS) entry which is preliminary data.</text>
</comment>
<accession>A0A0V1FIH1</accession>
<sequence>MFFPFFNCISLCIPCPDIQGTYHRNAKHNTETQDQPKMNLIVLNSVLNNFCKRKLTLDARQQQGKLQLAFLNFHSFSTVACQLNRTYNTPFNTESIFRTVYKVYLSVRNKEMTEQIIYTLSQKCMQHTIPSSCFPEPEISVFNLVAAYIDPFATKMLG</sequence>
<dbReference type="AlphaFoldDB" id="A0A0V1FIH1"/>
<reference evidence="1 2" key="1">
    <citation type="submission" date="2015-01" db="EMBL/GenBank/DDBJ databases">
        <title>Evolution of Trichinella species and genotypes.</title>
        <authorList>
            <person name="Korhonen P.K."/>
            <person name="Edoardo P."/>
            <person name="Giuseppe L.R."/>
            <person name="Gasser R.B."/>
        </authorList>
    </citation>
    <scope>NUCLEOTIDE SEQUENCE [LARGE SCALE GENOMIC DNA]</scope>
    <source>
        <strain evidence="1">ISS470</strain>
    </source>
</reference>
<dbReference type="EMBL" id="JYDT01000082">
    <property type="protein sequence ID" value="KRY85834.1"/>
    <property type="molecule type" value="Genomic_DNA"/>
</dbReference>
<gene>
    <name evidence="1" type="ORF">T4D_3291</name>
</gene>
<name>A0A0V1FIH1_TRIPS</name>
<keyword evidence="2" id="KW-1185">Reference proteome</keyword>
<organism evidence="1 2">
    <name type="scientific">Trichinella pseudospiralis</name>
    <name type="common">Parasitic roundworm</name>
    <dbReference type="NCBI Taxonomy" id="6337"/>
    <lineage>
        <taxon>Eukaryota</taxon>
        <taxon>Metazoa</taxon>
        <taxon>Ecdysozoa</taxon>
        <taxon>Nematoda</taxon>
        <taxon>Enoplea</taxon>
        <taxon>Dorylaimia</taxon>
        <taxon>Trichinellida</taxon>
        <taxon>Trichinellidae</taxon>
        <taxon>Trichinella</taxon>
    </lineage>
</organism>
<protein>
    <submittedName>
        <fullName evidence="1">Uncharacterized protein</fullName>
    </submittedName>
</protein>
<dbReference type="OrthoDB" id="10616461at2759"/>
<dbReference type="Proteomes" id="UP000054995">
    <property type="component" value="Unassembled WGS sequence"/>
</dbReference>
<proteinExistence type="predicted"/>
<evidence type="ECO:0000313" key="1">
    <source>
        <dbReference type="EMBL" id="KRY85834.1"/>
    </source>
</evidence>
<evidence type="ECO:0000313" key="2">
    <source>
        <dbReference type="Proteomes" id="UP000054995"/>
    </source>
</evidence>